<evidence type="ECO:0000313" key="5">
    <source>
        <dbReference type="EMBL" id="QMV68744.1"/>
    </source>
</evidence>
<dbReference type="Pfam" id="PF02796">
    <property type="entry name" value="HTH_7"/>
    <property type="match status" value="1"/>
</dbReference>
<dbReference type="PANTHER" id="PTHR33498:SF1">
    <property type="entry name" value="TRANSPOSASE FOR INSERTION SEQUENCE ELEMENT IS1557"/>
    <property type="match status" value="1"/>
</dbReference>
<sequence>MIPHFILPSNLQLKAHTIYSSPGELCINTCAYQKYSVCPICKKKSIRIHSRYFRTLLDLPISGHITKVKLRARKYFCDNIACPRKIFTERFHCEIKPYYRRLMRSNDLLFKMALELGGNKGASISGYVGLPVSPSTILRVIKRVNIQPNSLTSGVIGVDDWAFKKGRTYGTVIVDLKRKEVIDLLPDRESGTLAEWLKKHPEIKTVSRDRYGPYALGIKAGAPQANQVADRFHLLLNLGEATKRIFQSKGKELREIFKLYNDPKSERSTSAETEQPAKRVLEIVEPNISTANNSVARKYLFDKVKELHGNGITLRQIARITKLARGTVRRYVLMDSLTKRQSRSSTNLDAFINFLLMEENRGKTYRELHETIVEMGFNGKYTQFCHKMNEVYQMQPFTRTKTVTPIVAKTWSPARLSLMLYMELEQIKGNDDKEFLKLLFDKFPQIKQLEQQVKGFKRLFQSKQDGLLKNWIDEAIKSECGLKNFAKNLIKDYQAVNNAVITSISNGQVEGQVNRIKNIKRKMYGKAGFELLRKMVLAKSA</sequence>
<keyword evidence="6" id="KW-1185">Reference proteome</keyword>
<evidence type="ECO:0000313" key="6">
    <source>
        <dbReference type="Proteomes" id="UP000515450"/>
    </source>
</evidence>
<protein>
    <submittedName>
        <fullName evidence="5">ISL3 family transposase</fullName>
    </submittedName>
</protein>
<evidence type="ECO:0000259" key="1">
    <source>
        <dbReference type="Pfam" id="PF01610"/>
    </source>
</evidence>
<feature type="domain" description="Transposase IS204/IS1001/IS1096/IS1165 zinc-finger" evidence="3">
    <location>
        <begin position="37"/>
        <end position="79"/>
    </location>
</feature>
<dbReference type="GO" id="GO:0003677">
    <property type="term" value="F:DNA binding"/>
    <property type="evidence" value="ECO:0007669"/>
    <property type="project" value="InterPro"/>
</dbReference>
<gene>
    <name evidence="4" type="ORF">HS960_01105</name>
    <name evidence="5" type="ORF">HS960_14260</name>
</gene>
<dbReference type="InterPro" id="IPR029261">
    <property type="entry name" value="Transposase_Znf"/>
</dbReference>
<evidence type="ECO:0000259" key="2">
    <source>
        <dbReference type="Pfam" id="PF02796"/>
    </source>
</evidence>
<feature type="domain" description="Transposase IS204/IS1001/IS1096/IS1165 DDE" evidence="1">
    <location>
        <begin position="156"/>
        <end position="264"/>
    </location>
</feature>
<dbReference type="AlphaFoldDB" id="A0A7G5E419"/>
<evidence type="ECO:0000313" key="4">
    <source>
        <dbReference type="EMBL" id="QMV66345.1"/>
    </source>
</evidence>
<feature type="domain" description="Resolvase HTH" evidence="2">
    <location>
        <begin position="302"/>
        <end position="331"/>
    </location>
</feature>
<accession>A0A7G5E419</accession>
<dbReference type="InterPro" id="IPR002560">
    <property type="entry name" value="Transposase_DDE"/>
</dbReference>
<name>A0A7G5E419_9SPHI</name>
<dbReference type="Pfam" id="PF01610">
    <property type="entry name" value="DDE_Tnp_ISL3"/>
    <property type="match status" value="2"/>
</dbReference>
<dbReference type="InterPro" id="IPR047951">
    <property type="entry name" value="Transpos_ISL3"/>
</dbReference>
<proteinExistence type="predicted"/>
<dbReference type="Proteomes" id="UP000515450">
    <property type="component" value="Chromosome"/>
</dbReference>
<dbReference type="InterPro" id="IPR006120">
    <property type="entry name" value="Resolvase_HTH_dom"/>
</dbReference>
<dbReference type="RefSeq" id="WP_182329677.1">
    <property type="nucleotide sequence ID" value="NZ_CP058555.1"/>
</dbReference>
<evidence type="ECO:0000259" key="3">
    <source>
        <dbReference type="Pfam" id="PF14690"/>
    </source>
</evidence>
<organism evidence="5 6">
    <name type="scientific">Sphingobacterium paramultivorum</name>
    <dbReference type="NCBI Taxonomy" id="2886510"/>
    <lineage>
        <taxon>Bacteria</taxon>
        <taxon>Pseudomonadati</taxon>
        <taxon>Bacteroidota</taxon>
        <taxon>Sphingobacteriia</taxon>
        <taxon>Sphingobacteriales</taxon>
        <taxon>Sphingobacteriaceae</taxon>
        <taxon>Sphingobacterium</taxon>
    </lineage>
</organism>
<dbReference type="GO" id="GO:0000150">
    <property type="term" value="F:DNA strand exchange activity"/>
    <property type="evidence" value="ECO:0007669"/>
    <property type="project" value="InterPro"/>
</dbReference>
<dbReference type="PANTHER" id="PTHR33498">
    <property type="entry name" value="TRANSPOSASE FOR INSERTION SEQUENCE ELEMENT IS1557"/>
    <property type="match status" value="1"/>
</dbReference>
<reference evidence="5 6" key="1">
    <citation type="journal article" date="2020" name="G3 (Bethesda)">
        <title>CeMbio - The Caenorhabditis elegans Microbiome Resource.</title>
        <authorList>
            <person name="Dirksen P."/>
            <person name="Assie A."/>
            <person name="Zimmermann J."/>
            <person name="Zhang F."/>
            <person name="Tietje A.M."/>
            <person name="Marsh S.A."/>
            <person name="Felix M.A."/>
            <person name="Shapira M."/>
            <person name="Kaleta C."/>
            <person name="Schulenburg H."/>
            <person name="Samuel B."/>
        </authorList>
    </citation>
    <scope>NUCLEOTIDE SEQUENCE [LARGE SCALE GENOMIC DNA]</scope>
    <source>
        <strain evidence="5 6">BIGb0170</strain>
    </source>
</reference>
<feature type="domain" description="Transposase IS204/IS1001/IS1096/IS1165 DDE" evidence="1">
    <location>
        <begin position="436"/>
        <end position="535"/>
    </location>
</feature>
<dbReference type="EMBL" id="CP058555">
    <property type="protein sequence ID" value="QMV66345.1"/>
    <property type="molecule type" value="Genomic_DNA"/>
</dbReference>
<dbReference type="NCBIfam" id="NF033550">
    <property type="entry name" value="transpos_ISL3"/>
    <property type="match status" value="1"/>
</dbReference>
<dbReference type="EMBL" id="CP058555">
    <property type="protein sequence ID" value="QMV68744.1"/>
    <property type="molecule type" value="Genomic_DNA"/>
</dbReference>
<dbReference type="Gene3D" id="1.10.10.60">
    <property type="entry name" value="Homeodomain-like"/>
    <property type="match status" value="1"/>
</dbReference>
<dbReference type="Pfam" id="PF14690">
    <property type="entry name" value="Zn_ribbon_ISL3"/>
    <property type="match status" value="1"/>
</dbReference>